<protein>
    <submittedName>
        <fullName evidence="1">Uncharacterized protein</fullName>
    </submittedName>
</protein>
<sequence length="475" mass="54235">MAKTINGEAQLHALVDDKEIIITKLSVRRYLRLADEEGIDCLPIFTIIKQLTLTGVESSGDEESLDEDASKQGRIDAIDGDEEITLVNVQDDADKEMFDVNVLDLEVINTAKLIIDVAQVSAAGDIVSTASILVSTASVLTTVSAATTTTATITTVDDITLAQALEEIKSTKPKEKGINIQELGNSTPTKSLQQSHDKGKRIMIELVIEPLKPIKRKDQIRLDEEAAFKLQAAIDEKERLTREKAEKNASTRTRRFVYCRKTTLFQQLLEKKRKQFAAKRAKEKRNKPPTKAQHRKIMCTYLKNIEGYKLKDLKLKEFDSIKEMFDRAFKRVNAFEDFRIELVEGKEKRAGTELIQEITKKQKVEDDKETTELKQFMEIIPDEEEVAIDVIPLSVKSPKIVDWKIYKEGRKSYYQIIRADGKSQMYMVFSQMLKSFDRIYTFVEKKYPLASPTLLMMLEKKLIVEYESEMACQLL</sequence>
<comment type="caution">
    <text evidence="1">The sequence shown here is derived from an EMBL/GenBank/DDBJ whole genome shotgun (WGS) entry which is preliminary data.</text>
</comment>
<dbReference type="AlphaFoldDB" id="A0A6L2L9A4"/>
<accession>A0A6L2L9A4</accession>
<evidence type="ECO:0000313" key="1">
    <source>
        <dbReference type="EMBL" id="GEU56865.1"/>
    </source>
</evidence>
<dbReference type="EMBL" id="BKCJ010003735">
    <property type="protein sequence ID" value="GEU56865.1"/>
    <property type="molecule type" value="Genomic_DNA"/>
</dbReference>
<proteinExistence type="predicted"/>
<name>A0A6L2L9A4_TANCI</name>
<reference evidence="1" key="1">
    <citation type="journal article" date="2019" name="Sci. Rep.">
        <title>Draft genome of Tanacetum cinerariifolium, the natural source of mosquito coil.</title>
        <authorList>
            <person name="Yamashiro T."/>
            <person name="Shiraishi A."/>
            <person name="Satake H."/>
            <person name="Nakayama K."/>
        </authorList>
    </citation>
    <scope>NUCLEOTIDE SEQUENCE</scope>
</reference>
<gene>
    <name evidence="1" type="ORF">Tci_028843</name>
</gene>
<organism evidence="1">
    <name type="scientific">Tanacetum cinerariifolium</name>
    <name type="common">Dalmatian daisy</name>
    <name type="synonym">Chrysanthemum cinerariifolium</name>
    <dbReference type="NCBI Taxonomy" id="118510"/>
    <lineage>
        <taxon>Eukaryota</taxon>
        <taxon>Viridiplantae</taxon>
        <taxon>Streptophyta</taxon>
        <taxon>Embryophyta</taxon>
        <taxon>Tracheophyta</taxon>
        <taxon>Spermatophyta</taxon>
        <taxon>Magnoliopsida</taxon>
        <taxon>eudicotyledons</taxon>
        <taxon>Gunneridae</taxon>
        <taxon>Pentapetalae</taxon>
        <taxon>asterids</taxon>
        <taxon>campanulids</taxon>
        <taxon>Asterales</taxon>
        <taxon>Asteraceae</taxon>
        <taxon>Asteroideae</taxon>
        <taxon>Anthemideae</taxon>
        <taxon>Anthemidinae</taxon>
        <taxon>Tanacetum</taxon>
    </lineage>
</organism>